<keyword evidence="3" id="KW-1185">Reference proteome</keyword>
<reference evidence="2 3" key="1">
    <citation type="submission" date="2019-11" db="EMBL/GenBank/DDBJ databases">
        <authorList>
            <person name="Li X.-J."/>
            <person name="Feng X.-M."/>
        </authorList>
    </citation>
    <scope>NUCLEOTIDE SEQUENCE [LARGE SCALE GENOMIC DNA]</scope>
    <source>
        <strain evidence="2 3">XMNu-373</strain>
    </source>
</reference>
<evidence type="ECO:0000313" key="2">
    <source>
        <dbReference type="EMBL" id="NDL58940.1"/>
    </source>
</evidence>
<evidence type="ECO:0000313" key="3">
    <source>
        <dbReference type="Proteomes" id="UP000460435"/>
    </source>
</evidence>
<organism evidence="2 3">
    <name type="scientific">Phytoactinopolyspora mesophila</name>
    <dbReference type="NCBI Taxonomy" id="2650750"/>
    <lineage>
        <taxon>Bacteria</taxon>
        <taxon>Bacillati</taxon>
        <taxon>Actinomycetota</taxon>
        <taxon>Actinomycetes</taxon>
        <taxon>Jiangellales</taxon>
        <taxon>Jiangellaceae</taxon>
        <taxon>Phytoactinopolyspora</taxon>
    </lineage>
</organism>
<sequence length="167" mass="18266">MSDPHSQVPEIDVPVPDSPPAWDDGTLPSHGRISPPQFEIPESRPPDFPEVPTDHVSREELEIALERARLVADDCASILKPAIQAMHDGAWVSRRGDQFSLELEDHARVAADSAAGTVQVIQNALDQLIGTEPDVDEPTDPFVIVDPEFQIPEHCTPDLSSSPRTEV</sequence>
<name>A0A7K3M6T5_9ACTN</name>
<dbReference type="Proteomes" id="UP000460435">
    <property type="component" value="Unassembled WGS sequence"/>
</dbReference>
<feature type="compositionally biased region" description="Basic and acidic residues" evidence="1">
    <location>
        <begin position="41"/>
        <end position="56"/>
    </location>
</feature>
<evidence type="ECO:0000256" key="1">
    <source>
        <dbReference type="SAM" id="MobiDB-lite"/>
    </source>
</evidence>
<dbReference type="RefSeq" id="WP_162451644.1">
    <property type="nucleotide sequence ID" value="NZ_WLZY01000006.1"/>
</dbReference>
<accession>A0A7K3M6T5</accession>
<proteinExistence type="predicted"/>
<gene>
    <name evidence="2" type="ORF">F7O44_17870</name>
</gene>
<feature type="region of interest" description="Disordered" evidence="1">
    <location>
        <begin position="1"/>
        <end position="56"/>
    </location>
</feature>
<dbReference type="AlphaFoldDB" id="A0A7K3M6T5"/>
<protein>
    <submittedName>
        <fullName evidence="2">Uncharacterized protein</fullName>
    </submittedName>
</protein>
<dbReference type="EMBL" id="WLZY01000006">
    <property type="protein sequence ID" value="NDL58940.1"/>
    <property type="molecule type" value="Genomic_DNA"/>
</dbReference>
<comment type="caution">
    <text evidence="2">The sequence shown here is derived from an EMBL/GenBank/DDBJ whole genome shotgun (WGS) entry which is preliminary data.</text>
</comment>